<accession>A0A7V2AZK3</accession>
<dbReference type="GO" id="GO:0016020">
    <property type="term" value="C:membrane"/>
    <property type="evidence" value="ECO:0007669"/>
    <property type="project" value="UniProtKB-SubCell"/>
</dbReference>
<dbReference type="PANTHER" id="PTHR43562">
    <property type="entry name" value="NAPA-TYPE SODIUM/HYDROGEN ANTIPORTER"/>
    <property type="match status" value="1"/>
</dbReference>
<feature type="transmembrane region" description="Helical" evidence="8">
    <location>
        <begin position="364"/>
        <end position="385"/>
    </location>
</feature>
<keyword evidence="4 8" id="KW-0812">Transmembrane</keyword>
<organism evidence="10">
    <name type="scientific">Rhodothermus marinus</name>
    <name type="common">Rhodothermus obamensis</name>
    <dbReference type="NCBI Taxonomy" id="29549"/>
    <lineage>
        <taxon>Bacteria</taxon>
        <taxon>Pseudomonadati</taxon>
        <taxon>Rhodothermota</taxon>
        <taxon>Rhodothermia</taxon>
        <taxon>Rhodothermales</taxon>
        <taxon>Rhodothermaceae</taxon>
        <taxon>Rhodothermus</taxon>
    </lineage>
</organism>
<feature type="transmembrane region" description="Helical" evidence="8">
    <location>
        <begin position="226"/>
        <end position="253"/>
    </location>
</feature>
<feature type="transmembrane region" description="Helical" evidence="8">
    <location>
        <begin position="120"/>
        <end position="142"/>
    </location>
</feature>
<dbReference type="SUPFAM" id="SSF52402">
    <property type="entry name" value="Adenine nucleotide alpha hydrolases-like"/>
    <property type="match status" value="1"/>
</dbReference>
<proteinExistence type="predicted"/>
<keyword evidence="7 8" id="KW-0472">Membrane</keyword>
<protein>
    <submittedName>
        <fullName evidence="10">Cation:proton antiporter</fullName>
    </submittedName>
</protein>
<evidence type="ECO:0000256" key="7">
    <source>
        <dbReference type="ARBA" id="ARBA00023136"/>
    </source>
</evidence>
<feature type="transmembrane region" description="Helical" evidence="8">
    <location>
        <begin position="38"/>
        <end position="58"/>
    </location>
</feature>
<keyword evidence="2" id="KW-0813">Transport</keyword>
<dbReference type="PANTHER" id="PTHR43562:SF4">
    <property type="entry name" value="NA(+)_H(+) ANTIPORTER NHAS5"/>
    <property type="match status" value="1"/>
</dbReference>
<feature type="transmembrane region" description="Helical" evidence="8">
    <location>
        <begin position="336"/>
        <end position="357"/>
    </location>
</feature>
<dbReference type="InterPro" id="IPR038770">
    <property type="entry name" value="Na+/solute_symporter_sf"/>
</dbReference>
<dbReference type="Pfam" id="PF00999">
    <property type="entry name" value="Na_H_Exchanger"/>
    <property type="match status" value="1"/>
</dbReference>
<feature type="transmembrane region" description="Helical" evidence="8">
    <location>
        <begin position="154"/>
        <end position="175"/>
    </location>
</feature>
<dbReference type="EMBL" id="DSGB01000004">
    <property type="protein sequence ID" value="HER95549.1"/>
    <property type="molecule type" value="Genomic_DNA"/>
</dbReference>
<dbReference type="AlphaFoldDB" id="A0A7V2AZK3"/>
<feature type="transmembrane region" description="Helical" evidence="8">
    <location>
        <begin position="303"/>
        <end position="324"/>
    </location>
</feature>
<keyword evidence="6" id="KW-0406">Ion transport</keyword>
<evidence type="ECO:0000256" key="2">
    <source>
        <dbReference type="ARBA" id="ARBA00022448"/>
    </source>
</evidence>
<keyword evidence="3" id="KW-0050">Antiport</keyword>
<evidence type="ECO:0000313" key="10">
    <source>
        <dbReference type="EMBL" id="HER95549.1"/>
    </source>
</evidence>
<feature type="transmembrane region" description="Helical" evidence="8">
    <location>
        <begin position="12"/>
        <end position="31"/>
    </location>
</feature>
<comment type="caution">
    <text evidence="10">The sequence shown here is derived from an EMBL/GenBank/DDBJ whole genome shotgun (WGS) entry which is preliminary data.</text>
</comment>
<dbReference type="Gene3D" id="1.20.1530.20">
    <property type="match status" value="1"/>
</dbReference>
<dbReference type="Pfam" id="PF00359">
    <property type="entry name" value="PTS_EIIA_2"/>
    <property type="match status" value="1"/>
</dbReference>
<evidence type="ECO:0000256" key="8">
    <source>
        <dbReference type="SAM" id="Phobius"/>
    </source>
</evidence>
<feature type="transmembrane region" description="Helical" evidence="8">
    <location>
        <begin position="64"/>
        <end position="83"/>
    </location>
</feature>
<reference evidence="10" key="1">
    <citation type="journal article" date="2020" name="mSystems">
        <title>Genome- and Community-Level Interaction Insights into Carbon Utilization and Element Cycling Functions of Hydrothermarchaeota in Hydrothermal Sediment.</title>
        <authorList>
            <person name="Zhou Z."/>
            <person name="Liu Y."/>
            <person name="Xu W."/>
            <person name="Pan J."/>
            <person name="Luo Z.H."/>
            <person name="Li M."/>
        </authorList>
    </citation>
    <scope>NUCLEOTIDE SEQUENCE [LARGE SCALE GENOMIC DNA]</scope>
    <source>
        <strain evidence="10">SpSt-143</strain>
    </source>
</reference>
<dbReference type="Gene3D" id="3.40.50.12370">
    <property type="match status" value="1"/>
</dbReference>
<dbReference type="GO" id="GO:0015297">
    <property type="term" value="F:antiporter activity"/>
    <property type="evidence" value="ECO:0007669"/>
    <property type="project" value="UniProtKB-KW"/>
</dbReference>
<dbReference type="GO" id="GO:1902600">
    <property type="term" value="P:proton transmembrane transport"/>
    <property type="evidence" value="ECO:0007669"/>
    <property type="project" value="InterPro"/>
</dbReference>
<evidence type="ECO:0000256" key="5">
    <source>
        <dbReference type="ARBA" id="ARBA00022989"/>
    </source>
</evidence>
<evidence type="ECO:0000256" key="6">
    <source>
        <dbReference type="ARBA" id="ARBA00023065"/>
    </source>
</evidence>
<evidence type="ECO:0000256" key="3">
    <source>
        <dbReference type="ARBA" id="ARBA00022449"/>
    </source>
</evidence>
<feature type="transmembrane region" description="Helical" evidence="8">
    <location>
        <begin position="187"/>
        <end position="206"/>
    </location>
</feature>
<feature type="transmembrane region" description="Helical" evidence="8">
    <location>
        <begin position="273"/>
        <end position="291"/>
    </location>
</feature>
<keyword evidence="5 8" id="KW-1133">Transmembrane helix</keyword>
<name>A0A7V2AZK3_RHOMR</name>
<gene>
    <name evidence="10" type="ORF">ENO59_03395</name>
</gene>
<dbReference type="SUPFAM" id="SSF55804">
    <property type="entry name" value="Phoshotransferase/anion transport protein"/>
    <property type="match status" value="1"/>
</dbReference>
<dbReference type="InterPro" id="IPR016152">
    <property type="entry name" value="PTrfase/Anion_transptr"/>
</dbReference>
<feature type="transmembrane region" description="Helical" evidence="8">
    <location>
        <begin position="95"/>
        <end position="114"/>
    </location>
</feature>
<evidence type="ECO:0000256" key="1">
    <source>
        <dbReference type="ARBA" id="ARBA00004141"/>
    </source>
</evidence>
<dbReference type="InterPro" id="IPR002178">
    <property type="entry name" value="PTS_EIIA_type-2_dom"/>
</dbReference>
<dbReference type="Gene3D" id="3.40.930.10">
    <property type="entry name" value="Mannitol-specific EII, Chain A"/>
    <property type="match status" value="1"/>
</dbReference>
<dbReference type="PROSITE" id="PS51094">
    <property type="entry name" value="PTS_EIIA_TYPE_2"/>
    <property type="match status" value="1"/>
</dbReference>
<evidence type="ECO:0000256" key="4">
    <source>
        <dbReference type="ARBA" id="ARBA00022692"/>
    </source>
</evidence>
<evidence type="ECO:0000259" key="9">
    <source>
        <dbReference type="PROSITE" id="PS51094"/>
    </source>
</evidence>
<dbReference type="InterPro" id="IPR006153">
    <property type="entry name" value="Cation/H_exchanger_TM"/>
</dbReference>
<feature type="domain" description="PTS EIIA type-2" evidence="9">
    <location>
        <begin position="675"/>
        <end position="824"/>
    </location>
</feature>
<sequence length="830" mass="91246">MHTLEFSLPLTNPVLVFAIALLLILVVPLIFQRLLRLPGLIGLIIAGVLIGPHGLNILARDASIELLGTVGLLYIMFISGLEIDLNEFKRQRHRSLLFGILTFVIPQGLGILVGTTVLHFSWPSAVLLGAVISSHTLLAYPLVSRLGLGRVESVTVAVGATILTDTAALLVLALVVQAANGQLTPLFWLQIGGALTLYVLGVLWAVPRLGQWFFQKIRSEGTYEFIFVLTILFVCAFFAAVAGVEPIVGAFLAGLTLNRLVPEPSPLMHQIRFVGESLFIPFFLLSVGMLVDVRVFFQGAQAWTVTLAMLGAVLVAKWSAAQLTRPLFGYSADHGWLVFGLTIPQAAATLATVLVGYQANLFDINVLNGTILMMLITCVLGPWVAGHYGRRIARAMEHAPPEASHAPQRIMVSLANPETAPLLMELALLIRQPTFKQPLYPITVVRNRGDVNRAVVEAEKLLGHATAHAVAANVPVTPLVRIGHNVVTALQQAIQEQRISTVVIGWNGKIGRRHIFESVLDQLLERSQELVLVSKIEQPLATINRVVLLIPPYAEAEPGFTEAIRTLKTLTYQESAQLVVFTPKERLPQIQTLLKTQKPTVPTTYHPLSSWSQVIVAYQAESQPHDLLCLISARSGTLSWHPSLERLPRLLARRFPQKSLLVVFPPLFTEEQKDLLLSTDSLSTLLTPQRIRLPLQGEQPAEALADLLQTGFSETDFRMETLIPSLLEKGVVALTEDVALYHAHVDTLTAPMLFLGIHAQGLQFSQHAHPVHLVMVLLSPNAEPSENHVHRIEQLVRLAYTPSTIAQLRKARTPEEAYAVLHTYLHTLRS</sequence>
<comment type="subcellular location">
    <subcellularLocation>
        <location evidence="1">Membrane</location>
        <topology evidence="1">Multi-pass membrane protein</topology>
    </subcellularLocation>
</comment>